<keyword evidence="2" id="KW-1185">Reference proteome</keyword>
<dbReference type="Proteomes" id="UP000604475">
    <property type="component" value="Unassembled WGS sequence"/>
</dbReference>
<organism evidence="1 2">
    <name type="scientific">Frankia nepalensis</name>
    <dbReference type="NCBI Taxonomy" id="1836974"/>
    <lineage>
        <taxon>Bacteria</taxon>
        <taxon>Bacillati</taxon>
        <taxon>Actinomycetota</taxon>
        <taxon>Actinomycetes</taxon>
        <taxon>Frankiales</taxon>
        <taxon>Frankiaceae</taxon>
        <taxon>Frankia</taxon>
    </lineage>
</organism>
<evidence type="ECO:0000313" key="1">
    <source>
        <dbReference type="EMBL" id="MBL7626775.1"/>
    </source>
</evidence>
<dbReference type="RefSeq" id="WP_203002373.1">
    <property type="nucleotide sequence ID" value="NZ_JADWYU010000104.1"/>
</dbReference>
<dbReference type="AlphaFoldDB" id="A0A937UP06"/>
<gene>
    <name evidence="1" type="ORF">I7412_06245</name>
</gene>
<reference evidence="1" key="1">
    <citation type="submission" date="2020-12" db="EMBL/GenBank/DDBJ databases">
        <title>Genomic characterization of non-nitrogen-fixing Frankia strains.</title>
        <authorList>
            <person name="Carlos-Shanley C."/>
            <person name="Guerra T."/>
            <person name="Hahn D."/>
        </authorList>
    </citation>
    <scope>NUCLEOTIDE SEQUENCE</scope>
    <source>
        <strain evidence="1">CN6</strain>
    </source>
</reference>
<protein>
    <submittedName>
        <fullName evidence="1">Uncharacterized protein</fullName>
    </submittedName>
</protein>
<comment type="caution">
    <text evidence="1">The sequence shown here is derived from an EMBL/GenBank/DDBJ whole genome shotgun (WGS) entry which is preliminary data.</text>
</comment>
<evidence type="ECO:0000313" key="2">
    <source>
        <dbReference type="Proteomes" id="UP000604475"/>
    </source>
</evidence>
<sequence>MEHQPPPSGHARELEYRRRQRRAAQLAFADMVADAERLGLYDIRPDTRTAPRAVRKQTEA</sequence>
<name>A0A937UP06_9ACTN</name>
<proteinExistence type="predicted"/>
<dbReference type="EMBL" id="JAEACQ010000148">
    <property type="protein sequence ID" value="MBL7626775.1"/>
    <property type="molecule type" value="Genomic_DNA"/>
</dbReference>
<accession>A0A937UP06</accession>